<dbReference type="SMART" id="SM00421">
    <property type="entry name" value="HTH_LUXR"/>
    <property type="match status" value="1"/>
</dbReference>
<keyword evidence="1 3" id="KW-0597">Phosphoprotein</keyword>
<evidence type="ECO:0000313" key="6">
    <source>
        <dbReference type="EMBL" id="GAA3628015.1"/>
    </source>
</evidence>
<keyword evidence="7" id="KW-1185">Reference proteome</keyword>
<evidence type="ECO:0000256" key="1">
    <source>
        <dbReference type="ARBA" id="ARBA00022553"/>
    </source>
</evidence>
<dbReference type="PANTHER" id="PTHR43214">
    <property type="entry name" value="TWO-COMPONENT RESPONSE REGULATOR"/>
    <property type="match status" value="1"/>
</dbReference>
<dbReference type="InterPro" id="IPR001789">
    <property type="entry name" value="Sig_transdc_resp-reg_receiver"/>
</dbReference>
<protein>
    <submittedName>
        <fullName evidence="6">Response regulator transcription factor</fullName>
    </submittedName>
</protein>
<name>A0ABP7AAK5_9ACTN</name>
<dbReference type="SUPFAM" id="SSF46894">
    <property type="entry name" value="C-terminal effector domain of the bipartite response regulators"/>
    <property type="match status" value="1"/>
</dbReference>
<dbReference type="InterPro" id="IPR039420">
    <property type="entry name" value="WalR-like"/>
</dbReference>
<evidence type="ECO:0000259" key="5">
    <source>
        <dbReference type="PROSITE" id="PS50110"/>
    </source>
</evidence>
<dbReference type="CDD" id="cd06170">
    <property type="entry name" value="LuxR_C_like"/>
    <property type="match status" value="1"/>
</dbReference>
<gene>
    <name evidence="6" type="ORF">GCM10022223_51660</name>
</gene>
<accession>A0ABP7AAK5</accession>
<evidence type="ECO:0000256" key="3">
    <source>
        <dbReference type="PROSITE-ProRule" id="PRU00169"/>
    </source>
</evidence>
<dbReference type="Gene3D" id="3.40.50.2300">
    <property type="match status" value="1"/>
</dbReference>
<proteinExistence type="predicted"/>
<dbReference type="InterPro" id="IPR058245">
    <property type="entry name" value="NreC/VraR/RcsB-like_REC"/>
</dbReference>
<dbReference type="Pfam" id="PF00072">
    <property type="entry name" value="Response_reg"/>
    <property type="match status" value="1"/>
</dbReference>
<dbReference type="PANTHER" id="PTHR43214:SF43">
    <property type="entry name" value="TWO-COMPONENT RESPONSE REGULATOR"/>
    <property type="match status" value="1"/>
</dbReference>
<evidence type="ECO:0000259" key="4">
    <source>
        <dbReference type="PROSITE" id="PS50043"/>
    </source>
</evidence>
<evidence type="ECO:0000313" key="7">
    <source>
        <dbReference type="Proteomes" id="UP001501074"/>
    </source>
</evidence>
<dbReference type="Proteomes" id="UP001501074">
    <property type="component" value="Unassembled WGS sequence"/>
</dbReference>
<dbReference type="CDD" id="cd17535">
    <property type="entry name" value="REC_NarL-like"/>
    <property type="match status" value="1"/>
</dbReference>
<evidence type="ECO:0000256" key="2">
    <source>
        <dbReference type="ARBA" id="ARBA00023125"/>
    </source>
</evidence>
<feature type="domain" description="Response regulatory" evidence="5">
    <location>
        <begin position="15"/>
        <end position="131"/>
    </location>
</feature>
<reference evidence="7" key="1">
    <citation type="journal article" date="2019" name="Int. J. Syst. Evol. Microbiol.">
        <title>The Global Catalogue of Microorganisms (GCM) 10K type strain sequencing project: providing services to taxonomists for standard genome sequencing and annotation.</title>
        <authorList>
            <consortium name="The Broad Institute Genomics Platform"/>
            <consortium name="The Broad Institute Genome Sequencing Center for Infectious Disease"/>
            <person name="Wu L."/>
            <person name="Ma J."/>
        </authorList>
    </citation>
    <scope>NUCLEOTIDE SEQUENCE [LARGE SCALE GENOMIC DNA]</scope>
    <source>
        <strain evidence="7">JCM 16902</strain>
    </source>
</reference>
<feature type="modified residue" description="4-aspartylphosphate" evidence="3">
    <location>
        <position position="66"/>
    </location>
</feature>
<dbReference type="SUPFAM" id="SSF52172">
    <property type="entry name" value="CheY-like"/>
    <property type="match status" value="1"/>
</dbReference>
<dbReference type="SMART" id="SM00448">
    <property type="entry name" value="REC"/>
    <property type="match status" value="1"/>
</dbReference>
<dbReference type="EMBL" id="BAAAZO010000010">
    <property type="protein sequence ID" value="GAA3628015.1"/>
    <property type="molecule type" value="Genomic_DNA"/>
</dbReference>
<feature type="domain" description="HTH luxR-type" evidence="4">
    <location>
        <begin position="149"/>
        <end position="214"/>
    </location>
</feature>
<dbReference type="PRINTS" id="PR00038">
    <property type="entry name" value="HTHLUXR"/>
</dbReference>
<organism evidence="6 7">
    <name type="scientific">Kineosporia mesophila</name>
    <dbReference type="NCBI Taxonomy" id="566012"/>
    <lineage>
        <taxon>Bacteria</taxon>
        <taxon>Bacillati</taxon>
        <taxon>Actinomycetota</taxon>
        <taxon>Actinomycetes</taxon>
        <taxon>Kineosporiales</taxon>
        <taxon>Kineosporiaceae</taxon>
        <taxon>Kineosporia</taxon>
    </lineage>
</organism>
<keyword evidence="2" id="KW-0238">DNA-binding</keyword>
<dbReference type="InterPro" id="IPR016032">
    <property type="entry name" value="Sig_transdc_resp-reg_C-effctor"/>
</dbReference>
<dbReference type="Pfam" id="PF00196">
    <property type="entry name" value="GerE"/>
    <property type="match status" value="1"/>
</dbReference>
<dbReference type="InterPro" id="IPR000792">
    <property type="entry name" value="Tscrpt_reg_LuxR_C"/>
</dbReference>
<sequence length="217" mass="23442">MGSYAGVVEDEPIWRIVLADDHSMVRTGLRALLEADPRCHVVGECGNLSRLAGEVDGAKPDLVVLDISLGRENGLDAVPALLALASPPRILVLTMHDDPAFAREALGRGAHGYLLKEAAAAELIRAIELVMAGGTYLQPQLGAQLARHAPTPAERLSERERDVLRLLARGHTNAEIAHELFISLRTVEAHRAGLRARLGVHHRSELVDEARRLGLLG</sequence>
<dbReference type="PROSITE" id="PS50110">
    <property type="entry name" value="RESPONSE_REGULATORY"/>
    <property type="match status" value="1"/>
</dbReference>
<comment type="caution">
    <text evidence="6">The sequence shown here is derived from an EMBL/GenBank/DDBJ whole genome shotgun (WGS) entry which is preliminary data.</text>
</comment>
<dbReference type="PROSITE" id="PS50043">
    <property type="entry name" value="HTH_LUXR_2"/>
    <property type="match status" value="1"/>
</dbReference>
<dbReference type="InterPro" id="IPR011006">
    <property type="entry name" value="CheY-like_superfamily"/>
</dbReference>